<dbReference type="SUPFAM" id="SSF53254">
    <property type="entry name" value="Phosphoglycerate mutase-like"/>
    <property type="match status" value="1"/>
</dbReference>
<organism evidence="8 9">
    <name type="scientific">Iphiclides podalirius</name>
    <name type="common">scarce swallowtail</name>
    <dbReference type="NCBI Taxonomy" id="110791"/>
    <lineage>
        <taxon>Eukaryota</taxon>
        <taxon>Metazoa</taxon>
        <taxon>Ecdysozoa</taxon>
        <taxon>Arthropoda</taxon>
        <taxon>Hexapoda</taxon>
        <taxon>Insecta</taxon>
        <taxon>Pterygota</taxon>
        <taxon>Neoptera</taxon>
        <taxon>Endopterygota</taxon>
        <taxon>Lepidoptera</taxon>
        <taxon>Glossata</taxon>
        <taxon>Ditrysia</taxon>
        <taxon>Papilionoidea</taxon>
        <taxon>Papilionidae</taxon>
        <taxon>Papilioninae</taxon>
        <taxon>Iphiclides</taxon>
    </lineage>
</organism>
<evidence type="ECO:0000256" key="4">
    <source>
        <dbReference type="ARBA" id="ARBA00022729"/>
    </source>
</evidence>
<keyword evidence="9" id="KW-1185">Reference proteome</keyword>
<comment type="similarity">
    <text evidence="2">Belongs to the histidine acid phosphatase family.</text>
</comment>
<name>A0ABN8ID95_9NEOP</name>
<gene>
    <name evidence="8" type="ORF">IPOD504_LOCUS8952</name>
</gene>
<evidence type="ECO:0000313" key="9">
    <source>
        <dbReference type="Proteomes" id="UP000837857"/>
    </source>
</evidence>
<protein>
    <recommendedName>
        <fullName evidence="3">acid phosphatase</fullName>
        <ecNumber evidence="3">3.1.3.2</ecNumber>
    </recommendedName>
</protein>
<accession>A0ABN8ID95</accession>
<dbReference type="InterPro" id="IPR000560">
    <property type="entry name" value="His_Pase_clade-2"/>
</dbReference>
<dbReference type="PANTHER" id="PTHR11567:SF211">
    <property type="entry name" value="PROSTATIC ACID PHOSPHATASE"/>
    <property type="match status" value="1"/>
</dbReference>
<evidence type="ECO:0000256" key="2">
    <source>
        <dbReference type="ARBA" id="ARBA00005375"/>
    </source>
</evidence>
<evidence type="ECO:0000313" key="8">
    <source>
        <dbReference type="EMBL" id="CAH2055622.1"/>
    </source>
</evidence>
<evidence type="ECO:0000256" key="7">
    <source>
        <dbReference type="ARBA" id="ARBA00023180"/>
    </source>
</evidence>
<dbReference type="EMBL" id="OW152834">
    <property type="protein sequence ID" value="CAH2055622.1"/>
    <property type="molecule type" value="Genomic_DNA"/>
</dbReference>
<reference evidence="8" key="1">
    <citation type="submission" date="2022-03" db="EMBL/GenBank/DDBJ databases">
        <authorList>
            <person name="Martin H S."/>
        </authorList>
    </citation>
    <scope>NUCLEOTIDE SEQUENCE</scope>
</reference>
<evidence type="ECO:0000256" key="1">
    <source>
        <dbReference type="ARBA" id="ARBA00000032"/>
    </source>
</evidence>
<dbReference type="EC" id="3.1.3.2" evidence="3"/>
<dbReference type="Proteomes" id="UP000837857">
    <property type="component" value="Chromosome 22"/>
</dbReference>
<dbReference type="Pfam" id="PF00328">
    <property type="entry name" value="His_Phos_2"/>
    <property type="match status" value="1"/>
</dbReference>
<comment type="catalytic activity">
    <reaction evidence="1">
        <text>a phosphate monoester + H2O = an alcohol + phosphate</text>
        <dbReference type="Rhea" id="RHEA:15017"/>
        <dbReference type="ChEBI" id="CHEBI:15377"/>
        <dbReference type="ChEBI" id="CHEBI:30879"/>
        <dbReference type="ChEBI" id="CHEBI:43474"/>
        <dbReference type="ChEBI" id="CHEBI:67140"/>
        <dbReference type="EC" id="3.1.3.2"/>
    </reaction>
</comment>
<evidence type="ECO:0000256" key="3">
    <source>
        <dbReference type="ARBA" id="ARBA00012646"/>
    </source>
</evidence>
<dbReference type="InterPro" id="IPR050645">
    <property type="entry name" value="Histidine_acid_phosphatase"/>
</dbReference>
<sequence length="352" mass="40159">MVFTFLVNRHGDRTPVKQNVYLSDKPEALEKITQPLGYGQLTDLGKRRAYELGNFIRSRYGDYLSPNFNLSEIYIRSTDSTRAKMTVLVAMAAVYRPDGDSWSDDINWVPVPYTTVPLRYDFLMGMNCPTFDEHFNEMSTTYRPEMATYHQVVNQLSSILRRDLSKTPVKMYSAYDVFISQIHLGIPVKPSIQKVMPEIKSAADKAFDILFGNDTMLPMQAGLLLKEFFDVASAAISGEPTKKVRIYSAHDTTVYAFEAISRATPRQGAPMYAAAFALELRRVKETGRYIVVPVYLKSPGEPLEYLHIEGCEALCDLEQFYEITAPFLLDEDERKRRCKYNENAPFDDKGYA</sequence>
<dbReference type="InterPro" id="IPR029033">
    <property type="entry name" value="His_PPase_superfam"/>
</dbReference>
<proteinExistence type="inferred from homology"/>
<keyword evidence="4" id="KW-0732">Signal</keyword>
<keyword evidence="7" id="KW-0325">Glycoprotein</keyword>
<dbReference type="Gene3D" id="3.40.50.1240">
    <property type="entry name" value="Phosphoglycerate mutase-like"/>
    <property type="match status" value="1"/>
</dbReference>
<dbReference type="CDD" id="cd07061">
    <property type="entry name" value="HP_HAP_like"/>
    <property type="match status" value="1"/>
</dbReference>
<keyword evidence="6" id="KW-1015">Disulfide bond</keyword>
<evidence type="ECO:0000256" key="5">
    <source>
        <dbReference type="ARBA" id="ARBA00022801"/>
    </source>
</evidence>
<feature type="non-terminal residue" evidence="8">
    <location>
        <position position="1"/>
    </location>
</feature>
<dbReference type="PANTHER" id="PTHR11567">
    <property type="entry name" value="ACID PHOSPHATASE-RELATED"/>
    <property type="match status" value="1"/>
</dbReference>
<evidence type="ECO:0000256" key="6">
    <source>
        <dbReference type="ARBA" id="ARBA00023157"/>
    </source>
</evidence>
<keyword evidence="5" id="KW-0378">Hydrolase</keyword>